<dbReference type="PROSITE" id="PS01124">
    <property type="entry name" value="HTH_ARAC_FAMILY_2"/>
    <property type="match status" value="1"/>
</dbReference>
<reference evidence="5 6" key="1">
    <citation type="submission" date="2015-01" db="EMBL/GenBank/DDBJ databases">
        <title>Paenibacillus swuensis/DY6/whole genome sequencing.</title>
        <authorList>
            <person name="Kim M.K."/>
            <person name="Srinivasan S."/>
            <person name="Lee J.-J."/>
        </authorList>
    </citation>
    <scope>NUCLEOTIDE SEQUENCE [LARGE SCALE GENOMIC DNA]</scope>
    <source>
        <strain evidence="5 6">DY6</strain>
    </source>
</reference>
<sequence>MKAQSRSYEYMKQRFSLLAQQWFGQLPYAETVCNGILMELLGIASREADVERFPSKSLALADAVQQYILEHYREPLKLDTLSRHVNRTPNHVTSVFRQIKGMTPVDYLHEVRVSAARDLLLNTRMTIAQTAEYLGYCDQSYFNKVYKRITGMPPSSLLSEKRAP</sequence>
<dbReference type="InterPro" id="IPR018062">
    <property type="entry name" value="HTH_AraC-typ_CS"/>
</dbReference>
<accession>A0A172THL7</accession>
<dbReference type="AlphaFoldDB" id="A0A172THL7"/>
<dbReference type="SMART" id="SM00342">
    <property type="entry name" value="HTH_ARAC"/>
    <property type="match status" value="1"/>
</dbReference>
<evidence type="ECO:0000259" key="4">
    <source>
        <dbReference type="PROSITE" id="PS01124"/>
    </source>
</evidence>
<dbReference type="InterPro" id="IPR018060">
    <property type="entry name" value="HTH_AraC"/>
</dbReference>
<keyword evidence="1" id="KW-0805">Transcription regulation</keyword>
<name>A0A172THL7_9BACL</name>
<organism evidence="5 6">
    <name type="scientific">Paenibacillus swuensis</name>
    <dbReference type="NCBI Taxonomy" id="1178515"/>
    <lineage>
        <taxon>Bacteria</taxon>
        <taxon>Bacillati</taxon>
        <taxon>Bacillota</taxon>
        <taxon>Bacilli</taxon>
        <taxon>Bacillales</taxon>
        <taxon>Paenibacillaceae</taxon>
        <taxon>Paenibacillus</taxon>
    </lineage>
</organism>
<dbReference type="PATRIC" id="fig|1178515.4.peg.1996"/>
<dbReference type="GO" id="GO:0043565">
    <property type="term" value="F:sequence-specific DNA binding"/>
    <property type="evidence" value="ECO:0007669"/>
    <property type="project" value="InterPro"/>
</dbReference>
<dbReference type="SUPFAM" id="SSF46689">
    <property type="entry name" value="Homeodomain-like"/>
    <property type="match status" value="2"/>
</dbReference>
<evidence type="ECO:0000256" key="2">
    <source>
        <dbReference type="ARBA" id="ARBA00023125"/>
    </source>
</evidence>
<protein>
    <recommendedName>
        <fullName evidence="4">HTH araC/xylS-type domain-containing protein</fullName>
    </recommendedName>
</protein>
<dbReference type="InterPro" id="IPR009057">
    <property type="entry name" value="Homeodomain-like_sf"/>
</dbReference>
<dbReference type="Proteomes" id="UP000076927">
    <property type="component" value="Chromosome"/>
</dbReference>
<keyword evidence="3" id="KW-0804">Transcription</keyword>
<dbReference type="PROSITE" id="PS00041">
    <property type="entry name" value="HTH_ARAC_FAMILY_1"/>
    <property type="match status" value="1"/>
</dbReference>
<dbReference type="Pfam" id="PF12833">
    <property type="entry name" value="HTH_18"/>
    <property type="match status" value="1"/>
</dbReference>
<dbReference type="KEGG" id="pswu:SY83_09965"/>
<proteinExistence type="predicted"/>
<dbReference type="STRING" id="1178515.SY83_09965"/>
<feature type="domain" description="HTH araC/xylS-type" evidence="4">
    <location>
        <begin position="62"/>
        <end position="160"/>
    </location>
</feature>
<evidence type="ECO:0000256" key="1">
    <source>
        <dbReference type="ARBA" id="ARBA00023015"/>
    </source>
</evidence>
<dbReference type="GO" id="GO:0003700">
    <property type="term" value="F:DNA-binding transcription factor activity"/>
    <property type="evidence" value="ECO:0007669"/>
    <property type="project" value="InterPro"/>
</dbReference>
<dbReference type="Gene3D" id="1.10.10.60">
    <property type="entry name" value="Homeodomain-like"/>
    <property type="match status" value="2"/>
</dbReference>
<evidence type="ECO:0000256" key="3">
    <source>
        <dbReference type="ARBA" id="ARBA00023163"/>
    </source>
</evidence>
<dbReference type="PANTHER" id="PTHR43280:SF2">
    <property type="entry name" value="HTH-TYPE TRANSCRIPTIONAL REGULATOR EXSA"/>
    <property type="match status" value="1"/>
</dbReference>
<evidence type="ECO:0000313" key="6">
    <source>
        <dbReference type="Proteomes" id="UP000076927"/>
    </source>
</evidence>
<dbReference type="PANTHER" id="PTHR43280">
    <property type="entry name" value="ARAC-FAMILY TRANSCRIPTIONAL REGULATOR"/>
    <property type="match status" value="1"/>
</dbReference>
<keyword evidence="2" id="KW-0238">DNA-binding</keyword>
<gene>
    <name evidence="5" type="ORF">SY83_09965</name>
</gene>
<keyword evidence="6" id="KW-1185">Reference proteome</keyword>
<evidence type="ECO:0000313" key="5">
    <source>
        <dbReference type="EMBL" id="ANE46549.1"/>
    </source>
</evidence>
<dbReference type="EMBL" id="CP011388">
    <property type="protein sequence ID" value="ANE46549.1"/>
    <property type="molecule type" value="Genomic_DNA"/>
</dbReference>